<feature type="transmembrane region" description="Helical" evidence="2">
    <location>
        <begin position="56"/>
        <end position="76"/>
    </location>
</feature>
<dbReference type="RefSeq" id="WP_007272685.1">
    <property type="nucleotide sequence ID" value="NZ_JBITUG010000026.1"/>
</dbReference>
<evidence type="ECO:0000313" key="3">
    <source>
        <dbReference type="EMBL" id="KAA0979799.1"/>
    </source>
</evidence>
<dbReference type="Proteomes" id="UP000323856">
    <property type="component" value="Unassembled WGS sequence"/>
</dbReference>
<dbReference type="InterPro" id="IPR019051">
    <property type="entry name" value="Trp_biosyn_TM_oprn/chp"/>
</dbReference>
<keyword evidence="2" id="KW-0812">Transmembrane</keyword>
<dbReference type="AlphaFoldDB" id="A0A5B0ERB8"/>
<sequence>MSTVKKPRSNYKRRVMLLGLLGALVALGISTRTWITVQPAVGTVKIPLIEVAGSDAATAVAALAVVALAGSLAAMIAGKIARWIIAVILLLAGGGIAGSGIVVLSDPVAAAATKVGEATGLNASDGVYHVGIWPWFSILAGLLLVAAALLLAITGRHWKSSRKYTRDAAAGAPASGGQASEGRIDEITGWDSLSRGDDPTG</sequence>
<keyword evidence="2" id="KW-0472">Membrane</keyword>
<proteinExistence type="predicted"/>
<protein>
    <submittedName>
        <fullName evidence="3">Trp biosynthesis-associated membrane protein</fullName>
    </submittedName>
</protein>
<dbReference type="OrthoDB" id="4955044at2"/>
<comment type="caution">
    <text evidence="3">The sequence shown here is derived from an EMBL/GenBank/DDBJ whole genome shotgun (WGS) entry which is preliminary data.</text>
</comment>
<dbReference type="Pfam" id="PF09534">
    <property type="entry name" value="Trp_oprn_chp"/>
    <property type="match status" value="1"/>
</dbReference>
<feature type="transmembrane region" description="Helical" evidence="2">
    <location>
        <begin position="132"/>
        <end position="153"/>
    </location>
</feature>
<organism evidence="3 4">
    <name type="scientific">Paeniglutamicibacter gangotriensis</name>
    <dbReference type="NCBI Taxonomy" id="254787"/>
    <lineage>
        <taxon>Bacteria</taxon>
        <taxon>Bacillati</taxon>
        <taxon>Actinomycetota</taxon>
        <taxon>Actinomycetes</taxon>
        <taxon>Micrococcales</taxon>
        <taxon>Micrococcaceae</taxon>
        <taxon>Paeniglutamicibacter</taxon>
    </lineage>
</organism>
<reference evidence="3 4" key="1">
    <citation type="submission" date="2019-07" db="EMBL/GenBank/DDBJ databases">
        <title>Analysis of the biochemical properties, biological activity and biotechnological potential of siderophores and biosurfactants produced by Antarctic psychrotolerant bacteria.</title>
        <authorList>
            <person name="Styczynski M."/>
            <person name="Krucon T."/>
            <person name="Decewicz P."/>
            <person name="Dziewit L."/>
        </authorList>
    </citation>
    <scope>NUCLEOTIDE SEQUENCE [LARGE SCALE GENOMIC DNA]</scope>
    <source>
        <strain evidence="3 4">ANT_H27</strain>
    </source>
</reference>
<feature type="compositionally biased region" description="Low complexity" evidence="1">
    <location>
        <begin position="169"/>
        <end position="181"/>
    </location>
</feature>
<accession>A0A5B0ERB8</accession>
<evidence type="ECO:0000313" key="4">
    <source>
        <dbReference type="Proteomes" id="UP000323856"/>
    </source>
</evidence>
<evidence type="ECO:0000256" key="1">
    <source>
        <dbReference type="SAM" id="MobiDB-lite"/>
    </source>
</evidence>
<keyword evidence="2" id="KW-1133">Transmembrane helix</keyword>
<evidence type="ECO:0000256" key="2">
    <source>
        <dbReference type="SAM" id="Phobius"/>
    </source>
</evidence>
<feature type="region of interest" description="Disordered" evidence="1">
    <location>
        <begin position="169"/>
        <end position="201"/>
    </location>
</feature>
<name>A0A5B0ERB8_9MICC</name>
<gene>
    <name evidence="3" type="ORF">FQ154_01150</name>
</gene>
<feature type="transmembrane region" description="Helical" evidence="2">
    <location>
        <begin position="83"/>
        <end position="104"/>
    </location>
</feature>
<dbReference type="EMBL" id="VOBL01000001">
    <property type="protein sequence ID" value="KAA0979799.1"/>
    <property type="molecule type" value="Genomic_DNA"/>
</dbReference>